<dbReference type="InterPro" id="IPR034733">
    <property type="entry name" value="AcCoA_carboxyl_beta"/>
</dbReference>
<dbReference type="PROSITE" id="PS50980">
    <property type="entry name" value="COA_CT_NTER"/>
    <property type="match status" value="1"/>
</dbReference>
<name>A0ABY2WMS2_9FLAO</name>
<dbReference type="EMBL" id="VCNI01000001">
    <property type="protein sequence ID" value="TMU56299.1"/>
    <property type="molecule type" value="Genomic_DNA"/>
</dbReference>
<evidence type="ECO:0000313" key="3">
    <source>
        <dbReference type="EMBL" id="TMU56299.1"/>
    </source>
</evidence>
<sequence length="542" mass="59441">MDINFNKNEDHNKLKLSELRNKLAQIKLGGGKKRIEKHHAKGKMTARERIDYLLDANSERIEIGAFAGEGMYEEHGGCPSAGVVVKIGYIQGKQCVVVANDATVKAGAWFPITGKKNLRAQEISIENKLPIIYLVDSAGVYLPMQDEIFPDKEHFGRIFRNNAVMSSMGITQISAVMGSCVAGGAYLPIMSDEAMIVDKTGSIFLAGSYLVKAAIGESIDNETLGGATTHSEISGVTDYKAKDDKDALNKIRNIVGKIGTFEKAGYNRVEAQNPTEKEEDIYGILPKSRSDQYDMLEIIKRLVDNSEFEQYKEGYGKTLLTGYARIDGWAVGIVANQRKVVKTKKGEMQFGGVIYSDSADKATRFIANCNQKKIPLVFLQDVTGFMVGSKSEHGGIIKDGAKMVNAVSNSVVPKFTVVIGNSYGAGNYAMCGKAYDPRLILAWPSAELAVMSGNSAAKVLLQIEKASLEKNGETLDAKKEKALFDNIKKRYDHQISPYYAAARLWTDAIINPLETRKWISMGIEASNHSPSDKKFNMGVLQV</sequence>
<dbReference type="PANTHER" id="PTHR22855">
    <property type="entry name" value="ACETYL, PROPIONYL, PYRUVATE, AND GLUTACONYL CARBOXYLASE-RELATED"/>
    <property type="match status" value="1"/>
</dbReference>
<dbReference type="Pfam" id="PF01039">
    <property type="entry name" value="Carboxyl_trans"/>
    <property type="match status" value="1"/>
</dbReference>
<organism evidence="3 4">
    <name type="scientific">Flagellimonas algicola</name>
    <dbReference type="NCBI Taxonomy" id="2583815"/>
    <lineage>
        <taxon>Bacteria</taxon>
        <taxon>Pseudomonadati</taxon>
        <taxon>Bacteroidota</taxon>
        <taxon>Flavobacteriia</taxon>
        <taxon>Flavobacteriales</taxon>
        <taxon>Flavobacteriaceae</taxon>
        <taxon>Flagellimonas</taxon>
    </lineage>
</organism>
<protein>
    <submittedName>
        <fullName evidence="3">Acyl-CoA carboxylase subunit beta</fullName>
    </submittedName>
</protein>
<gene>
    <name evidence="3" type="ORF">FGG15_01805</name>
</gene>
<keyword evidence="4" id="KW-1185">Reference proteome</keyword>
<comment type="caution">
    <text evidence="3">The sequence shown here is derived from an EMBL/GenBank/DDBJ whole genome shotgun (WGS) entry which is preliminary data.</text>
</comment>
<evidence type="ECO:0000313" key="4">
    <source>
        <dbReference type="Proteomes" id="UP000751614"/>
    </source>
</evidence>
<dbReference type="InterPro" id="IPR011763">
    <property type="entry name" value="COA_CT_C"/>
</dbReference>
<accession>A0ABY2WMS2</accession>
<evidence type="ECO:0000259" key="2">
    <source>
        <dbReference type="PROSITE" id="PS50989"/>
    </source>
</evidence>
<proteinExistence type="predicted"/>
<dbReference type="PANTHER" id="PTHR22855:SF13">
    <property type="entry name" value="METHYLCROTONOYL-COA CARBOXYLASE BETA CHAIN, MITOCHONDRIAL"/>
    <property type="match status" value="1"/>
</dbReference>
<dbReference type="Proteomes" id="UP000751614">
    <property type="component" value="Unassembled WGS sequence"/>
</dbReference>
<dbReference type="SUPFAM" id="SSF52096">
    <property type="entry name" value="ClpP/crotonase"/>
    <property type="match status" value="2"/>
</dbReference>
<dbReference type="Gene3D" id="3.90.226.10">
    <property type="entry name" value="2-enoyl-CoA Hydratase, Chain A, domain 1"/>
    <property type="match status" value="2"/>
</dbReference>
<dbReference type="InterPro" id="IPR029045">
    <property type="entry name" value="ClpP/crotonase-like_dom_sf"/>
</dbReference>
<dbReference type="InterPro" id="IPR011762">
    <property type="entry name" value="COA_CT_N"/>
</dbReference>
<feature type="domain" description="CoA carboxyltransferase C-terminal" evidence="2">
    <location>
        <begin position="273"/>
        <end position="529"/>
    </location>
</feature>
<reference evidence="3 4" key="1">
    <citation type="submission" date="2019-05" db="EMBL/GenBank/DDBJ databases">
        <title>Flagellimonas sp. AsT0115, sp. nov., isolated from a marine red algae, Asparagopsis taxiformis.</title>
        <authorList>
            <person name="Kim J."/>
            <person name="Jeong S.E."/>
            <person name="Jeon C.O."/>
        </authorList>
    </citation>
    <scope>NUCLEOTIDE SEQUENCE [LARGE SCALE GENOMIC DNA]</scope>
    <source>
        <strain evidence="3 4">AsT0115</strain>
    </source>
</reference>
<evidence type="ECO:0000259" key="1">
    <source>
        <dbReference type="PROSITE" id="PS50980"/>
    </source>
</evidence>
<dbReference type="InterPro" id="IPR045190">
    <property type="entry name" value="MCCB/AccD1-like"/>
</dbReference>
<feature type="domain" description="CoA carboxyltransferase N-terminal" evidence="1">
    <location>
        <begin position="12"/>
        <end position="270"/>
    </location>
</feature>
<dbReference type="PROSITE" id="PS50989">
    <property type="entry name" value="COA_CT_CTER"/>
    <property type="match status" value="1"/>
</dbReference>
<dbReference type="RefSeq" id="WP_138832604.1">
    <property type="nucleotide sequence ID" value="NZ_VCNI01000001.1"/>
</dbReference>